<dbReference type="AlphaFoldDB" id="A0A364K0I9"/>
<comment type="pathway">
    <text evidence="1">Cell wall biogenesis; peptidoglycan biosynthesis.</text>
</comment>
<feature type="domain" description="Penicillin-binding protein transpeptidase" evidence="16">
    <location>
        <begin position="373"/>
        <end position="607"/>
    </location>
</feature>
<evidence type="ECO:0000256" key="15">
    <source>
        <dbReference type="SAM" id="Phobius"/>
    </source>
</evidence>
<evidence type="ECO:0000256" key="12">
    <source>
        <dbReference type="ARBA" id="ARBA00023316"/>
    </source>
</evidence>
<dbReference type="EMBL" id="QLMK01000001">
    <property type="protein sequence ID" value="RAK34359.1"/>
    <property type="molecule type" value="Genomic_DNA"/>
</dbReference>
<organism evidence="18 19">
    <name type="scientific">Falsochrobactrum ovis</name>
    <dbReference type="NCBI Taxonomy" id="1293442"/>
    <lineage>
        <taxon>Bacteria</taxon>
        <taxon>Pseudomonadati</taxon>
        <taxon>Pseudomonadota</taxon>
        <taxon>Alphaproteobacteria</taxon>
        <taxon>Hyphomicrobiales</taxon>
        <taxon>Brucellaceae</taxon>
        <taxon>Falsochrobactrum</taxon>
    </lineage>
</organism>
<dbReference type="GO" id="GO:0030288">
    <property type="term" value="C:outer membrane-bounded periplasmic space"/>
    <property type="evidence" value="ECO:0007669"/>
    <property type="project" value="TreeGrafter"/>
</dbReference>
<evidence type="ECO:0000256" key="9">
    <source>
        <dbReference type="ARBA" id="ARBA00022960"/>
    </source>
</evidence>
<protein>
    <submittedName>
        <fullName evidence="18">Penicillin-binding protein 1A</fullName>
    </submittedName>
</protein>
<keyword evidence="10" id="KW-0573">Peptidoglycan synthesis</keyword>
<dbReference type="InterPro" id="IPR036950">
    <property type="entry name" value="PBP_transglycosylase"/>
</dbReference>
<comment type="caution">
    <text evidence="18">The sequence shown here is derived from an EMBL/GenBank/DDBJ whole genome shotgun (WGS) entry which is preliminary data.</text>
</comment>
<evidence type="ECO:0000313" key="19">
    <source>
        <dbReference type="Proteomes" id="UP000249453"/>
    </source>
</evidence>
<evidence type="ECO:0000256" key="10">
    <source>
        <dbReference type="ARBA" id="ARBA00022984"/>
    </source>
</evidence>
<keyword evidence="15" id="KW-0472">Membrane</keyword>
<dbReference type="Gene3D" id="1.10.3810.10">
    <property type="entry name" value="Biosynthetic peptidoglycan transglycosylase-like"/>
    <property type="match status" value="1"/>
</dbReference>
<evidence type="ECO:0000313" key="18">
    <source>
        <dbReference type="EMBL" id="RAK34359.1"/>
    </source>
</evidence>
<name>A0A364K0I9_9HYPH</name>
<dbReference type="UniPathway" id="UPA00219"/>
<proteinExistence type="inferred from homology"/>
<dbReference type="PANTHER" id="PTHR32282:SF33">
    <property type="entry name" value="PEPTIDOGLYCAN GLYCOSYLTRANSFERASE"/>
    <property type="match status" value="1"/>
</dbReference>
<evidence type="ECO:0000256" key="6">
    <source>
        <dbReference type="ARBA" id="ARBA00022676"/>
    </source>
</evidence>
<dbReference type="FunFam" id="1.10.3810.10:FF:000001">
    <property type="entry name" value="Penicillin-binding protein 1A"/>
    <property type="match status" value="1"/>
</dbReference>
<keyword evidence="7" id="KW-0808">Transferase</keyword>
<dbReference type="RefSeq" id="WP_111574180.1">
    <property type="nucleotide sequence ID" value="NZ_JBHEEY010000001.1"/>
</dbReference>
<comment type="similarity">
    <text evidence="2">In the C-terminal section; belongs to the transpeptidase family.</text>
</comment>
<dbReference type="Pfam" id="PF00905">
    <property type="entry name" value="Transpeptidase"/>
    <property type="match status" value="1"/>
</dbReference>
<dbReference type="InterPro" id="IPR001264">
    <property type="entry name" value="Glyco_trans_51"/>
</dbReference>
<evidence type="ECO:0000256" key="14">
    <source>
        <dbReference type="ARBA" id="ARBA00049902"/>
    </source>
</evidence>
<comment type="similarity">
    <text evidence="3">In the N-terminal section; belongs to the glycosyltransferase 51 family.</text>
</comment>
<accession>A0A364K0I9</accession>
<keyword evidence="12" id="KW-0961">Cell wall biogenesis/degradation</keyword>
<dbReference type="Gene3D" id="3.40.710.10">
    <property type="entry name" value="DD-peptidase/beta-lactamase superfamily"/>
    <property type="match status" value="1"/>
</dbReference>
<dbReference type="GO" id="GO:0008658">
    <property type="term" value="F:penicillin binding"/>
    <property type="evidence" value="ECO:0007669"/>
    <property type="project" value="InterPro"/>
</dbReference>
<keyword evidence="19" id="KW-1185">Reference proteome</keyword>
<comment type="catalytic activity">
    <reaction evidence="13">
        <text>Preferential cleavage: (Ac)2-L-Lys-D-Ala-|-D-Ala. Also transpeptidation of peptidyl-alanyl moieties that are N-acyl substituents of D-alanine.</text>
        <dbReference type="EC" id="3.4.16.4"/>
    </reaction>
</comment>
<dbReference type="InterPro" id="IPR001460">
    <property type="entry name" value="PCN-bd_Tpept"/>
</dbReference>
<dbReference type="GO" id="GO:0008955">
    <property type="term" value="F:peptidoglycan glycosyltransferase activity"/>
    <property type="evidence" value="ECO:0007669"/>
    <property type="project" value="UniProtKB-EC"/>
</dbReference>
<evidence type="ECO:0000256" key="3">
    <source>
        <dbReference type="ARBA" id="ARBA00007739"/>
    </source>
</evidence>
<feature type="transmembrane region" description="Helical" evidence="15">
    <location>
        <begin position="70"/>
        <end position="89"/>
    </location>
</feature>
<keyword evidence="4" id="KW-0121">Carboxypeptidase</keyword>
<dbReference type="OrthoDB" id="9766909at2"/>
<gene>
    <name evidence="18" type="ORF">C7374_101693</name>
</gene>
<dbReference type="InterPro" id="IPR023346">
    <property type="entry name" value="Lysozyme-like_dom_sf"/>
</dbReference>
<dbReference type="NCBIfam" id="TIGR02074">
    <property type="entry name" value="PBP_1a_fam"/>
    <property type="match status" value="1"/>
</dbReference>
<dbReference type="GO" id="GO:0006508">
    <property type="term" value="P:proteolysis"/>
    <property type="evidence" value="ECO:0007669"/>
    <property type="project" value="UniProtKB-KW"/>
</dbReference>
<evidence type="ECO:0000256" key="1">
    <source>
        <dbReference type="ARBA" id="ARBA00004752"/>
    </source>
</evidence>
<reference evidence="18 19" key="1">
    <citation type="submission" date="2018-06" db="EMBL/GenBank/DDBJ databases">
        <title>Genomic Encyclopedia of Type Strains, Phase IV (KMG-IV): sequencing the most valuable type-strain genomes for metagenomic binning, comparative biology and taxonomic classification.</title>
        <authorList>
            <person name="Goeker M."/>
        </authorList>
    </citation>
    <scope>NUCLEOTIDE SEQUENCE [LARGE SCALE GENOMIC DNA]</scope>
    <source>
        <strain evidence="18 19">DSM 26720</strain>
    </source>
</reference>
<dbReference type="Pfam" id="PF00912">
    <property type="entry name" value="Transgly"/>
    <property type="match status" value="1"/>
</dbReference>
<comment type="catalytic activity">
    <reaction evidence="14">
        <text>[GlcNAc-(1-&gt;4)-Mur2Ac(oyl-L-Ala-gamma-D-Glu-L-Lys-D-Ala-D-Ala)](n)-di-trans,octa-cis-undecaprenyl diphosphate + beta-D-GlcNAc-(1-&gt;4)-Mur2Ac(oyl-L-Ala-gamma-D-Glu-L-Lys-D-Ala-D-Ala)-di-trans,octa-cis-undecaprenyl diphosphate = [GlcNAc-(1-&gt;4)-Mur2Ac(oyl-L-Ala-gamma-D-Glu-L-Lys-D-Ala-D-Ala)](n+1)-di-trans,octa-cis-undecaprenyl diphosphate + di-trans,octa-cis-undecaprenyl diphosphate + H(+)</text>
        <dbReference type="Rhea" id="RHEA:23708"/>
        <dbReference type="Rhea" id="RHEA-COMP:9602"/>
        <dbReference type="Rhea" id="RHEA-COMP:9603"/>
        <dbReference type="ChEBI" id="CHEBI:15378"/>
        <dbReference type="ChEBI" id="CHEBI:58405"/>
        <dbReference type="ChEBI" id="CHEBI:60033"/>
        <dbReference type="ChEBI" id="CHEBI:78435"/>
        <dbReference type="EC" id="2.4.99.28"/>
    </reaction>
</comment>
<evidence type="ECO:0000256" key="7">
    <source>
        <dbReference type="ARBA" id="ARBA00022679"/>
    </source>
</evidence>
<evidence type="ECO:0000256" key="4">
    <source>
        <dbReference type="ARBA" id="ARBA00022645"/>
    </source>
</evidence>
<dbReference type="InterPro" id="IPR012338">
    <property type="entry name" value="Beta-lactam/transpept-like"/>
</dbReference>
<dbReference type="SUPFAM" id="SSF56601">
    <property type="entry name" value="beta-lactamase/transpeptidase-like"/>
    <property type="match status" value="1"/>
</dbReference>
<keyword evidence="6" id="KW-0328">Glycosyltransferase</keyword>
<dbReference type="PANTHER" id="PTHR32282">
    <property type="entry name" value="BINDING PROTEIN TRANSPEPTIDASE, PUTATIVE-RELATED"/>
    <property type="match status" value="1"/>
</dbReference>
<keyword evidence="15" id="KW-1133">Transmembrane helix</keyword>
<evidence type="ECO:0000256" key="8">
    <source>
        <dbReference type="ARBA" id="ARBA00022801"/>
    </source>
</evidence>
<evidence type="ECO:0000256" key="2">
    <source>
        <dbReference type="ARBA" id="ARBA00007090"/>
    </source>
</evidence>
<feature type="domain" description="Glycosyl transferase family 51" evidence="17">
    <location>
        <begin position="120"/>
        <end position="285"/>
    </location>
</feature>
<dbReference type="GO" id="GO:0009252">
    <property type="term" value="P:peptidoglycan biosynthetic process"/>
    <property type="evidence" value="ECO:0007669"/>
    <property type="project" value="UniProtKB-UniPathway"/>
</dbReference>
<evidence type="ECO:0000259" key="16">
    <source>
        <dbReference type="Pfam" id="PF00905"/>
    </source>
</evidence>
<dbReference type="GO" id="GO:0071555">
    <property type="term" value="P:cell wall organization"/>
    <property type="evidence" value="ECO:0007669"/>
    <property type="project" value="UniProtKB-KW"/>
</dbReference>
<dbReference type="SUPFAM" id="SSF53955">
    <property type="entry name" value="Lysozyme-like"/>
    <property type="match status" value="1"/>
</dbReference>
<dbReference type="GO" id="GO:0009002">
    <property type="term" value="F:serine-type D-Ala-D-Ala carboxypeptidase activity"/>
    <property type="evidence" value="ECO:0007669"/>
    <property type="project" value="UniProtKB-EC"/>
</dbReference>
<evidence type="ECO:0000256" key="5">
    <source>
        <dbReference type="ARBA" id="ARBA00022670"/>
    </source>
</evidence>
<keyword evidence="5" id="KW-0645">Protease</keyword>
<dbReference type="InterPro" id="IPR050396">
    <property type="entry name" value="Glycosyltr_51/Transpeptidase"/>
</dbReference>
<keyword evidence="9" id="KW-0133">Cell shape</keyword>
<evidence type="ECO:0000256" key="13">
    <source>
        <dbReference type="ARBA" id="ARBA00034000"/>
    </source>
</evidence>
<keyword evidence="11" id="KW-0511">Multifunctional enzyme</keyword>
<evidence type="ECO:0000256" key="11">
    <source>
        <dbReference type="ARBA" id="ARBA00023268"/>
    </source>
</evidence>
<keyword evidence="8" id="KW-0378">Hydrolase</keyword>
<evidence type="ECO:0000259" key="17">
    <source>
        <dbReference type="Pfam" id="PF00912"/>
    </source>
</evidence>
<keyword evidence="15" id="KW-0812">Transmembrane</keyword>
<dbReference type="GO" id="GO:0008360">
    <property type="term" value="P:regulation of cell shape"/>
    <property type="evidence" value="ECO:0007669"/>
    <property type="project" value="UniProtKB-KW"/>
</dbReference>
<dbReference type="Proteomes" id="UP000249453">
    <property type="component" value="Unassembled WGS sequence"/>
</dbReference>
<sequence>MRKAGEKKLKKKKSRPFRVSRLIGLDAWIDSTLYRLRFYCAEAWENFTIFSHRFRVKGFRRLIVEILDEAVTLGVIGAVIMLALALPAFEQTKKDWRTQDDYAVTFLDRYGNEIGQRGILHRQAVPIDKLPDHVIKAVLGTEDRRFFEHIGIDFFGLSRALTQNIRANGVVQGGSTLTQQLAKNLFLSNERTISRKINEAFLAIWLESNLTKKEILQLYLDRAYMGGGTFGIAAAAEFYFGKNVQDVSLAEAAMLAGLFKAPAKFAPHINLPAARARANVVLSSMVEAGFMSEGQVAVARRHPANIVDRAKNESPDYFLDWAFEEVKQLAADIPQHTLIVRTTFDRNLQKAAEESLEFHLRQFGAEYNVSQAATVVLSNDGAVRALVGGRDYGESQFNRATSALRQSGSSFKPYVFAAAMEKGMTPKTVISDAPISWGNWAPRNYGRSFAGRVDLTTALARSMNTVPVRLARDHLTTAPIVALTKAMGVESPISSHKTMVLGTSEMTVLDQATAFNVFPNNGMAGTRHVFTQIMSPDGKVLWDYGRDGPKPHRVISEQSAQYMNQMLVAVSERGTGRRAQLPMTRVGGKTGTTQNYRDAWFVGFTGNYTAAVWFGNDNFTPMKDLTGGVLPAMSWQRMMNYAHQNIDLKPIPGIEPPFPAPAKSVEPKLATNEESIQRMTGPSRVLSPAATQALRELNEQFRTAPPVPAASNGTKISVL</sequence>